<proteinExistence type="predicted"/>
<dbReference type="SMART" id="SM00331">
    <property type="entry name" value="PP2C_SIG"/>
    <property type="match status" value="1"/>
</dbReference>
<evidence type="ECO:0000313" key="4">
    <source>
        <dbReference type="Proteomes" id="UP001589647"/>
    </source>
</evidence>
<organism evidence="3 4">
    <name type="scientific">Nonomuraea spiralis</name>
    <dbReference type="NCBI Taxonomy" id="46182"/>
    <lineage>
        <taxon>Bacteria</taxon>
        <taxon>Bacillati</taxon>
        <taxon>Actinomycetota</taxon>
        <taxon>Actinomycetes</taxon>
        <taxon>Streptosporangiales</taxon>
        <taxon>Streptosporangiaceae</taxon>
        <taxon>Nonomuraea</taxon>
    </lineage>
</organism>
<keyword evidence="1 3" id="KW-0378">Hydrolase</keyword>
<evidence type="ECO:0000259" key="2">
    <source>
        <dbReference type="SMART" id="SM00331"/>
    </source>
</evidence>
<name>A0ABV5IU80_9ACTN</name>
<feature type="domain" description="PPM-type phosphatase" evidence="2">
    <location>
        <begin position="286"/>
        <end position="509"/>
    </location>
</feature>
<dbReference type="Proteomes" id="UP001589647">
    <property type="component" value="Unassembled WGS sequence"/>
</dbReference>
<evidence type="ECO:0000256" key="1">
    <source>
        <dbReference type="ARBA" id="ARBA00022801"/>
    </source>
</evidence>
<keyword evidence="4" id="KW-1185">Reference proteome</keyword>
<dbReference type="EMBL" id="JBHMEI010000067">
    <property type="protein sequence ID" value="MFB9208104.1"/>
    <property type="molecule type" value="Genomic_DNA"/>
</dbReference>
<dbReference type="InterPro" id="IPR036457">
    <property type="entry name" value="PPM-type-like_dom_sf"/>
</dbReference>
<dbReference type="InterPro" id="IPR052016">
    <property type="entry name" value="Bact_Sigma-Reg"/>
</dbReference>
<accession>A0ABV5IU80</accession>
<dbReference type="PANTHER" id="PTHR43156:SF2">
    <property type="entry name" value="STAGE II SPORULATION PROTEIN E"/>
    <property type="match status" value="1"/>
</dbReference>
<dbReference type="InterPro" id="IPR029016">
    <property type="entry name" value="GAF-like_dom_sf"/>
</dbReference>
<dbReference type="Pfam" id="PF07228">
    <property type="entry name" value="SpoIIE"/>
    <property type="match status" value="1"/>
</dbReference>
<dbReference type="Gene3D" id="3.30.450.40">
    <property type="match status" value="1"/>
</dbReference>
<reference evidence="3 4" key="1">
    <citation type="submission" date="2024-09" db="EMBL/GenBank/DDBJ databases">
        <authorList>
            <person name="Sun Q."/>
            <person name="Mori K."/>
        </authorList>
    </citation>
    <scope>NUCLEOTIDE SEQUENCE [LARGE SCALE GENOMIC DNA]</scope>
    <source>
        <strain evidence="3 4">CCM 3426</strain>
    </source>
</reference>
<dbReference type="SUPFAM" id="SSF55781">
    <property type="entry name" value="GAF domain-like"/>
    <property type="match status" value="1"/>
</dbReference>
<gene>
    <name evidence="3" type="ORF">ACFFV7_43470</name>
</gene>
<sequence>MLGEDTPYPMLVADASGTVEQANAAARSLLGGATRLTPDWLARAHHDLLARLPAAGGGTPEPVRGPVGGRVFEAHAVRAGRDRVTWWLVDVTARERDMEVLRAERDSAASMVEAATELLSSLNLDRCLEVAARLAVRHLAHAARVVIPLGRRRYTIACHDAGGEGVRRDLDIDPQEMPGLAEALRAYPPVPARWVDPALTPAWVRGENQGEARAAVVISLPGYGLPAGALILLRDTAGFSPAEDVFARLFAARAGTAIAIARLYAEQAAITETLMADLLPPMTPYLEVADVAARYRAAGHGAQVGGDFYDVHPVAGTGGASLVVLGDVSGKGLEAAVLTGKIRNTLRALLPLADDHQRVLERLNDVLLAGPSPRYVTLVLAGVERRGTQLALRLTSAGHPPPMIVRNDGRVEDARTRGTLIGLLEQVTSVTETVFLDPGETCLLYSDGVIEARGGPLGDEMFGEDRLREELRRCAGMPADALAERVQMLASQWAGERERDDIAIVAVGAPREAPGPSEGPGT</sequence>
<dbReference type="Gene3D" id="3.60.40.10">
    <property type="entry name" value="PPM-type phosphatase domain"/>
    <property type="match status" value="1"/>
</dbReference>
<dbReference type="SUPFAM" id="SSF81606">
    <property type="entry name" value="PP2C-like"/>
    <property type="match status" value="1"/>
</dbReference>
<dbReference type="RefSeq" id="WP_189648505.1">
    <property type="nucleotide sequence ID" value="NZ_BMRC01000007.1"/>
</dbReference>
<comment type="caution">
    <text evidence="3">The sequence shown here is derived from an EMBL/GenBank/DDBJ whole genome shotgun (WGS) entry which is preliminary data.</text>
</comment>
<dbReference type="InterPro" id="IPR001932">
    <property type="entry name" value="PPM-type_phosphatase-like_dom"/>
</dbReference>
<dbReference type="GO" id="GO:0004722">
    <property type="term" value="F:protein serine/threonine phosphatase activity"/>
    <property type="evidence" value="ECO:0007669"/>
    <property type="project" value="UniProtKB-EC"/>
</dbReference>
<dbReference type="PANTHER" id="PTHR43156">
    <property type="entry name" value="STAGE II SPORULATION PROTEIN E-RELATED"/>
    <property type="match status" value="1"/>
</dbReference>
<evidence type="ECO:0000313" key="3">
    <source>
        <dbReference type="EMBL" id="MFB9208104.1"/>
    </source>
</evidence>
<dbReference type="EC" id="3.1.3.16" evidence="3"/>
<protein>
    <submittedName>
        <fullName evidence="3">PP2C family protein-serine/threonine phosphatase</fullName>
        <ecNumber evidence="3">3.1.3.16</ecNumber>
    </submittedName>
</protein>